<evidence type="ECO:0000256" key="2">
    <source>
        <dbReference type="ARBA" id="ARBA00005336"/>
    </source>
</evidence>
<proteinExistence type="inferred from homology"/>
<keyword evidence="5" id="KW-0326">Glycosidase</keyword>
<accession>A0A2W5SBP3</accession>
<evidence type="ECO:0000256" key="3">
    <source>
        <dbReference type="ARBA" id="ARBA00012663"/>
    </source>
</evidence>
<dbReference type="SUPFAM" id="SSF51445">
    <property type="entry name" value="(Trans)glycosidases"/>
    <property type="match status" value="1"/>
</dbReference>
<comment type="catalytic activity">
    <reaction evidence="1">
        <text>Hydrolysis of terminal non-reducing N-acetyl-D-hexosamine residues in N-acetyl-beta-D-hexosaminides.</text>
        <dbReference type="EC" id="3.2.1.52"/>
    </reaction>
</comment>
<dbReference type="InterPro" id="IPR001764">
    <property type="entry name" value="Glyco_hydro_3_N"/>
</dbReference>
<evidence type="ECO:0000256" key="1">
    <source>
        <dbReference type="ARBA" id="ARBA00001231"/>
    </source>
</evidence>
<feature type="domain" description="Glycoside hydrolase family 3 N-terminal" evidence="6">
    <location>
        <begin position="31"/>
        <end position="293"/>
    </location>
</feature>
<dbReference type="InterPro" id="IPR036962">
    <property type="entry name" value="Glyco_hydro_3_N_sf"/>
</dbReference>
<evidence type="ECO:0000256" key="4">
    <source>
        <dbReference type="ARBA" id="ARBA00022801"/>
    </source>
</evidence>
<evidence type="ECO:0000313" key="8">
    <source>
        <dbReference type="Proteomes" id="UP000248975"/>
    </source>
</evidence>
<comment type="caution">
    <text evidence="7">The sequence shown here is derived from an EMBL/GenBank/DDBJ whole genome shotgun (WGS) entry which is preliminary data.</text>
</comment>
<dbReference type="GO" id="GO:0005975">
    <property type="term" value="P:carbohydrate metabolic process"/>
    <property type="evidence" value="ECO:0007669"/>
    <property type="project" value="InterPro"/>
</dbReference>
<dbReference type="InterPro" id="IPR017853">
    <property type="entry name" value="GH"/>
</dbReference>
<dbReference type="InterPro" id="IPR050226">
    <property type="entry name" value="NagZ_Beta-hexosaminidase"/>
</dbReference>
<keyword evidence="4" id="KW-0378">Hydrolase</keyword>
<dbReference type="Proteomes" id="UP000248975">
    <property type="component" value="Unassembled WGS sequence"/>
</dbReference>
<name>A0A2W5SBP3_CERSP</name>
<organism evidence="7 8">
    <name type="scientific">Cereibacter sphaeroides</name>
    <name type="common">Rhodobacter sphaeroides</name>
    <dbReference type="NCBI Taxonomy" id="1063"/>
    <lineage>
        <taxon>Bacteria</taxon>
        <taxon>Pseudomonadati</taxon>
        <taxon>Pseudomonadota</taxon>
        <taxon>Alphaproteobacteria</taxon>
        <taxon>Rhodobacterales</taxon>
        <taxon>Paracoccaceae</taxon>
        <taxon>Cereibacter</taxon>
    </lineage>
</organism>
<dbReference type="InterPro" id="IPR019800">
    <property type="entry name" value="Glyco_hydro_3_AS"/>
</dbReference>
<gene>
    <name evidence="7" type="ORF">DI533_01890</name>
</gene>
<comment type="similarity">
    <text evidence="2">Belongs to the glycosyl hydrolase 3 family.</text>
</comment>
<dbReference type="EC" id="3.2.1.52" evidence="3"/>
<dbReference type="PROSITE" id="PS00775">
    <property type="entry name" value="GLYCOSYL_HYDROL_F3"/>
    <property type="match status" value="1"/>
</dbReference>
<dbReference type="Pfam" id="PF00933">
    <property type="entry name" value="Glyco_hydro_3"/>
    <property type="match status" value="1"/>
</dbReference>
<evidence type="ECO:0000259" key="6">
    <source>
        <dbReference type="Pfam" id="PF00933"/>
    </source>
</evidence>
<sequence>MSAVRATVFGCEGPILGRDEAAFFREVNPWGFILFGRNVENPTQLRDLTAALRESVGRDALVFVDQEGGRVQRLRAPHWREWLPPLDTVGMTGRDAPRAMYLRSRLIAAELRAVGIDGNCAPVVDIAAEATHPFLKNRCYGNDLPCVVDVARHVASGLLDGGVLPVMKHIPGHGRASLDTHLELPRVAETGDVLMASDFAAFRALSDLPAAMTAHIVFSAFDDLPATLSRRMVSMIRDDIGFGGLLMSDDLSMQALSGTIGQRAAAAIAAGCDIALHCNGERAEMQAVAQAAGVLSGQALTRADAALAARRAPDDADLAALEAEFAGLMPVGADG</sequence>
<dbReference type="EMBL" id="QFQS01000001">
    <property type="protein sequence ID" value="PZQ99449.1"/>
    <property type="molecule type" value="Genomic_DNA"/>
</dbReference>
<dbReference type="AlphaFoldDB" id="A0A2W5SBP3"/>
<dbReference type="GO" id="GO:0009254">
    <property type="term" value="P:peptidoglycan turnover"/>
    <property type="evidence" value="ECO:0007669"/>
    <property type="project" value="TreeGrafter"/>
</dbReference>
<evidence type="ECO:0000256" key="5">
    <source>
        <dbReference type="ARBA" id="ARBA00023295"/>
    </source>
</evidence>
<dbReference type="GO" id="GO:0004563">
    <property type="term" value="F:beta-N-acetylhexosaminidase activity"/>
    <property type="evidence" value="ECO:0007669"/>
    <property type="project" value="UniProtKB-EC"/>
</dbReference>
<evidence type="ECO:0000313" key="7">
    <source>
        <dbReference type="EMBL" id="PZQ99449.1"/>
    </source>
</evidence>
<dbReference type="Gene3D" id="3.20.20.300">
    <property type="entry name" value="Glycoside hydrolase, family 3, N-terminal domain"/>
    <property type="match status" value="1"/>
</dbReference>
<reference evidence="7 8" key="1">
    <citation type="submission" date="2017-08" db="EMBL/GenBank/DDBJ databases">
        <title>Infants hospitalized years apart are colonized by the same room-sourced microbial strains.</title>
        <authorList>
            <person name="Brooks B."/>
            <person name="Olm M.R."/>
            <person name="Firek B.A."/>
            <person name="Baker R."/>
            <person name="Thomas B.C."/>
            <person name="Morowitz M.J."/>
            <person name="Banfield J.F."/>
        </authorList>
    </citation>
    <scope>NUCLEOTIDE SEQUENCE [LARGE SCALE GENOMIC DNA]</scope>
    <source>
        <strain evidence="7">S2_003_000_R2_11</strain>
    </source>
</reference>
<dbReference type="NCBIfam" id="NF003740">
    <property type="entry name" value="PRK05337.1"/>
    <property type="match status" value="1"/>
</dbReference>
<protein>
    <recommendedName>
        <fullName evidence="3">beta-N-acetylhexosaminidase</fullName>
        <ecNumber evidence="3">3.2.1.52</ecNumber>
    </recommendedName>
</protein>
<dbReference type="PANTHER" id="PTHR30480">
    <property type="entry name" value="BETA-HEXOSAMINIDASE-RELATED"/>
    <property type="match status" value="1"/>
</dbReference>
<dbReference type="PANTHER" id="PTHR30480:SF13">
    <property type="entry name" value="BETA-HEXOSAMINIDASE"/>
    <property type="match status" value="1"/>
</dbReference>